<proteinExistence type="predicted"/>
<dbReference type="KEGG" id="salj:SMD11_6367"/>
<evidence type="ECO:0000313" key="1">
    <source>
        <dbReference type="EMBL" id="ARZ71943.1"/>
    </source>
</evidence>
<gene>
    <name evidence="1" type="ORF">SMD11_6367</name>
</gene>
<evidence type="ECO:0000313" key="2">
    <source>
        <dbReference type="Proteomes" id="UP000195755"/>
    </source>
</evidence>
<sequence length="28" mass="3103">MCDHVMFEDQSQSGLVCVVQSLAPYLAM</sequence>
<accession>A0A1Z2LCA4</accession>
<dbReference type="AlphaFoldDB" id="A0A1Z2LCA4"/>
<reference evidence="1 2" key="1">
    <citation type="submission" date="2017-06" db="EMBL/GenBank/DDBJ databases">
        <title>Streptomyces albireticuli Genome sequencing and assembly.</title>
        <authorList>
            <person name="Wang Y."/>
            <person name="Du B."/>
            <person name="Ding Y."/>
            <person name="Liu H."/>
            <person name="Hou Q."/>
            <person name="Liu K."/>
            <person name="Yao L."/>
            <person name="Wang C."/>
        </authorList>
    </citation>
    <scope>NUCLEOTIDE SEQUENCE [LARGE SCALE GENOMIC DNA]</scope>
    <source>
        <strain evidence="1 2">MDJK11</strain>
    </source>
</reference>
<dbReference type="EMBL" id="CP021744">
    <property type="protein sequence ID" value="ARZ71943.1"/>
    <property type="molecule type" value="Genomic_DNA"/>
</dbReference>
<protein>
    <submittedName>
        <fullName evidence="1">Uncharacterized protein</fullName>
    </submittedName>
</protein>
<dbReference type="Proteomes" id="UP000195755">
    <property type="component" value="Chromosome"/>
</dbReference>
<name>A0A1Z2LCA4_9ACTN</name>
<organism evidence="1 2">
    <name type="scientific">Streptomyces albireticuli</name>
    <dbReference type="NCBI Taxonomy" id="1940"/>
    <lineage>
        <taxon>Bacteria</taxon>
        <taxon>Bacillati</taxon>
        <taxon>Actinomycetota</taxon>
        <taxon>Actinomycetes</taxon>
        <taxon>Kitasatosporales</taxon>
        <taxon>Streptomycetaceae</taxon>
        <taxon>Streptomyces</taxon>
    </lineage>
</organism>